<feature type="region of interest" description="Disordered" evidence="3">
    <location>
        <begin position="1"/>
        <end position="108"/>
    </location>
</feature>
<dbReference type="OrthoDB" id="4158657at2759"/>
<feature type="compositionally biased region" description="Polar residues" evidence="3">
    <location>
        <begin position="93"/>
        <end position="104"/>
    </location>
</feature>
<dbReference type="PANTHER" id="PTHR14234">
    <property type="entry name" value="RIM BINDING PROTEIN-RELATED"/>
    <property type="match status" value="1"/>
</dbReference>
<dbReference type="InterPro" id="IPR040325">
    <property type="entry name" value="RIMBP1/2/3"/>
</dbReference>
<dbReference type="PROSITE" id="PS50002">
    <property type="entry name" value="SH3"/>
    <property type="match status" value="2"/>
</dbReference>
<evidence type="ECO:0000256" key="1">
    <source>
        <dbReference type="ARBA" id="ARBA00022443"/>
    </source>
</evidence>
<feature type="compositionally biased region" description="Polar residues" evidence="3">
    <location>
        <begin position="358"/>
        <end position="370"/>
    </location>
</feature>
<dbReference type="FunFam" id="2.30.30.40:FF:000023">
    <property type="entry name" value="RIMS-binding protein 2 isoform F"/>
    <property type="match status" value="1"/>
</dbReference>
<dbReference type="GO" id="GO:0045202">
    <property type="term" value="C:synapse"/>
    <property type="evidence" value="ECO:0007669"/>
    <property type="project" value="GOC"/>
</dbReference>
<evidence type="ECO:0000259" key="4">
    <source>
        <dbReference type="PROSITE" id="PS50002"/>
    </source>
</evidence>
<dbReference type="InterPro" id="IPR001452">
    <property type="entry name" value="SH3_domain"/>
</dbReference>
<proteinExistence type="predicted"/>
<dbReference type="EMBL" id="CAHIKZ030004540">
    <property type="protein sequence ID" value="CAE1312075.1"/>
    <property type="molecule type" value="Genomic_DNA"/>
</dbReference>
<dbReference type="AlphaFoldDB" id="A0A812DVZ7"/>
<evidence type="ECO:0000256" key="2">
    <source>
        <dbReference type="PROSITE-ProRule" id="PRU00192"/>
    </source>
</evidence>
<organism evidence="5 6">
    <name type="scientific">Acanthosepion pharaonis</name>
    <name type="common">Pharaoh cuttlefish</name>
    <name type="synonym">Sepia pharaonis</name>
    <dbReference type="NCBI Taxonomy" id="158019"/>
    <lineage>
        <taxon>Eukaryota</taxon>
        <taxon>Metazoa</taxon>
        <taxon>Spiralia</taxon>
        <taxon>Lophotrochozoa</taxon>
        <taxon>Mollusca</taxon>
        <taxon>Cephalopoda</taxon>
        <taxon>Coleoidea</taxon>
        <taxon>Decapodiformes</taxon>
        <taxon>Sepiida</taxon>
        <taxon>Sepiina</taxon>
        <taxon>Sepiidae</taxon>
        <taxon>Acanthosepion</taxon>
    </lineage>
</organism>
<evidence type="ECO:0000256" key="3">
    <source>
        <dbReference type="SAM" id="MobiDB-lite"/>
    </source>
</evidence>
<gene>
    <name evidence="5" type="ORF">SPHA_63354</name>
</gene>
<dbReference type="InterPro" id="IPR035753">
    <property type="entry name" value="RIM-BP_SH3_2"/>
</dbReference>
<dbReference type="SUPFAM" id="SSF50044">
    <property type="entry name" value="SH3-domain"/>
    <property type="match status" value="2"/>
</dbReference>
<accession>A0A812DVZ7</accession>
<dbReference type="PANTHER" id="PTHR14234:SF19">
    <property type="entry name" value="RIM-BINDING PROTEIN, ISOFORM F"/>
    <property type="match status" value="1"/>
</dbReference>
<dbReference type="Proteomes" id="UP000597762">
    <property type="component" value="Unassembled WGS sequence"/>
</dbReference>
<reference evidence="5" key="1">
    <citation type="submission" date="2021-01" db="EMBL/GenBank/DDBJ databases">
        <authorList>
            <person name="Li R."/>
            <person name="Bekaert M."/>
        </authorList>
    </citation>
    <scope>NUCLEOTIDE SEQUENCE</scope>
    <source>
        <strain evidence="5">Farmed</strain>
    </source>
</reference>
<dbReference type="InterPro" id="IPR035755">
    <property type="entry name" value="RIM-BP_SH3_3"/>
</dbReference>
<feature type="domain" description="SH3" evidence="4">
    <location>
        <begin position="165"/>
        <end position="233"/>
    </location>
</feature>
<dbReference type="PRINTS" id="PR00452">
    <property type="entry name" value="SH3DOMAIN"/>
</dbReference>
<feature type="compositionally biased region" description="Basic and acidic residues" evidence="3">
    <location>
        <begin position="1"/>
        <end position="15"/>
    </location>
</feature>
<feature type="domain" description="SH3" evidence="4">
    <location>
        <begin position="282"/>
        <end position="349"/>
    </location>
</feature>
<feature type="region of interest" description="Disordered" evidence="3">
    <location>
        <begin position="345"/>
        <end position="412"/>
    </location>
</feature>
<dbReference type="InterPro" id="IPR036028">
    <property type="entry name" value="SH3-like_dom_sf"/>
</dbReference>
<evidence type="ECO:0000313" key="6">
    <source>
        <dbReference type="Proteomes" id="UP000597762"/>
    </source>
</evidence>
<dbReference type="SMART" id="SM00326">
    <property type="entry name" value="SH3"/>
    <property type="match status" value="2"/>
</dbReference>
<name>A0A812DVZ7_ACAPH</name>
<dbReference type="Pfam" id="PF07653">
    <property type="entry name" value="SH3_2"/>
    <property type="match status" value="2"/>
</dbReference>
<dbReference type="FunFam" id="2.30.30.40:FF:000016">
    <property type="entry name" value="RIMS-binding protein 2 isoform X2"/>
    <property type="match status" value="1"/>
</dbReference>
<evidence type="ECO:0000313" key="5">
    <source>
        <dbReference type="EMBL" id="CAE1312075.1"/>
    </source>
</evidence>
<keyword evidence="1 2" id="KW-0728">SH3 domain</keyword>
<dbReference type="CDD" id="cd12012">
    <property type="entry name" value="SH3_RIM-BP_2"/>
    <property type="match status" value="1"/>
</dbReference>
<dbReference type="CDD" id="cd12013">
    <property type="entry name" value="SH3_RIM-BP_3"/>
    <property type="match status" value="1"/>
</dbReference>
<sequence>MLHRRSSEVPPDRSPYRSPIRRPSSKANDKSDRISQHGITIPQIEITRDSSTERGNSFDDDEASLLKRKASTEDKGKVISRKKSDLVGADNYRTPNNSMVSQQDMPVDNYPGNPSEPWRTMITPDRVSASPGSAKVRPHIVGTDSEAFYDNEDNLQHGIRVVNPNPMRLFVALFDYDPAVMSPNADGSDAELPFREGQVIKIFGECDSDGFYKGECNGKVGYVPCNMVTEVKVDDPDVVQQLLKESSSTSSGDSSSTPAKENFPSNSMYMSSGLPVASDQLGPGKRMVALYDYDPQELSPNVDAEVELAFKMGDLIIIYGDMDDDGFFIGEVKGKKGLVPSNFIREAQTPDEEIERASVTQSQSRDSIPSPNIDEEVSRVSGMGTKSLSECKLDSDGRPASASQSDDDRKPKRKGGTFLFVHSCSSLFPLCPLVFQSILLFARLNPSLFSLSRLYRSLFPLCLVVSQSLCPLPTCIPGSPPLPTSFPLCPLLSQALPPLPTCLQFQTAHLSPFAHCYSTSSLFSHSDASPSLFFHSYSSLFPLCLLESQFLPTSSPFAHLYPSLFPLPTCIPVSSPFAHLCPRLSPFAHFFSRLFPLCPLVSQSFRPLPTYIPVSSLLYSLVSQSLPLAHLYPSLFPLSLFTRLYPSHFALYPLISQSLPPLPTCIPGSSPFAHLYPRLSPFAHLNPSLFPFYPLVFQPSPPHSYNSLLK</sequence>
<feature type="compositionally biased region" description="Low complexity" evidence="3">
    <location>
        <begin position="246"/>
        <end position="257"/>
    </location>
</feature>
<keyword evidence="6" id="KW-1185">Reference proteome</keyword>
<dbReference type="GO" id="GO:0007274">
    <property type="term" value="P:neuromuscular synaptic transmission"/>
    <property type="evidence" value="ECO:0007669"/>
    <property type="project" value="TreeGrafter"/>
</dbReference>
<feature type="compositionally biased region" description="Basic and acidic residues" evidence="3">
    <location>
        <begin position="70"/>
        <end position="85"/>
    </location>
</feature>
<feature type="region of interest" description="Disordered" evidence="3">
    <location>
        <begin position="243"/>
        <end position="267"/>
    </location>
</feature>
<dbReference type="Gene3D" id="2.30.30.40">
    <property type="entry name" value="SH3 Domains"/>
    <property type="match status" value="2"/>
</dbReference>
<comment type="caution">
    <text evidence="5">The sequence shown here is derived from an EMBL/GenBank/DDBJ whole genome shotgun (WGS) entry which is preliminary data.</text>
</comment>
<protein>
    <submittedName>
        <fullName evidence="5">RIMBP2</fullName>
    </submittedName>
</protein>